<dbReference type="InParanoid" id="A0A0G4EP71"/>
<dbReference type="OrthoDB" id="1045822at2759"/>
<protein>
    <submittedName>
        <fullName evidence="3">Uncharacterized protein</fullName>
    </submittedName>
</protein>
<proteinExistence type="predicted"/>
<evidence type="ECO:0000256" key="1">
    <source>
        <dbReference type="SAM" id="MobiDB-lite"/>
    </source>
</evidence>
<dbReference type="EMBL" id="CDMY01000275">
    <property type="protein sequence ID" value="CEL99224.1"/>
    <property type="molecule type" value="Genomic_DNA"/>
</dbReference>
<keyword evidence="2" id="KW-0472">Membrane</keyword>
<keyword evidence="4" id="KW-1185">Reference proteome</keyword>
<feature type="transmembrane region" description="Helical" evidence="2">
    <location>
        <begin position="84"/>
        <end position="106"/>
    </location>
</feature>
<dbReference type="PANTHER" id="PTHR15907">
    <property type="entry name" value="DUF614 FAMILY PROTEIN-RELATED"/>
    <property type="match status" value="1"/>
</dbReference>
<dbReference type="VEuPathDB" id="CryptoDB:Vbra_2932"/>
<keyword evidence="2" id="KW-1133">Transmembrane helix</keyword>
<evidence type="ECO:0000256" key="2">
    <source>
        <dbReference type="SAM" id="Phobius"/>
    </source>
</evidence>
<dbReference type="PhylomeDB" id="A0A0G4EP71"/>
<evidence type="ECO:0000313" key="4">
    <source>
        <dbReference type="Proteomes" id="UP000041254"/>
    </source>
</evidence>
<dbReference type="Pfam" id="PF04749">
    <property type="entry name" value="PLAC8"/>
    <property type="match status" value="1"/>
</dbReference>
<sequence>MGIGPALAPAVIGHPVRMAPYSPRDGSPPYEGTPSRWHFQWSDGVFDCFTDFFSCILGCIFYPSLAGFKAWALDKIDILPLKKGLLIFLGLAITALTFELTIHILALGHNWHRHVTDVWILQFFFAGVWVLFFFLNLKYRSRIRQHYMIEPTDACDDGCLVFFCLGCAVCQEYRHVARATGVLKDMPFPQQPTPHFTAAAHTTAPPAVVTYEVEGAQPTKGTQPWVSTGGAAAAAASPAGGGGFSSPFDPGMAITVTAPQTTGEKEGGKYAAPPSYT</sequence>
<feature type="transmembrane region" description="Helical" evidence="2">
    <location>
        <begin position="118"/>
        <end position="137"/>
    </location>
</feature>
<dbReference type="Proteomes" id="UP000041254">
    <property type="component" value="Unassembled WGS sequence"/>
</dbReference>
<dbReference type="InterPro" id="IPR006461">
    <property type="entry name" value="PLAC_motif_containing"/>
</dbReference>
<dbReference type="NCBIfam" id="TIGR01571">
    <property type="entry name" value="A_thal_Cys_rich"/>
    <property type="match status" value="1"/>
</dbReference>
<feature type="region of interest" description="Disordered" evidence="1">
    <location>
        <begin position="248"/>
        <end position="277"/>
    </location>
</feature>
<organism evidence="3 4">
    <name type="scientific">Vitrella brassicaformis (strain CCMP3155)</name>
    <dbReference type="NCBI Taxonomy" id="1169540"/>
    <lineage>
        <taxon>Eukaryota</taxon>
        <taxon>Sar</taxon>
        <taxon>Alveolata</taxon>
        <taxon>Colpodellida</taxon>
        <taxon>Vitrellaceae</taxon>
        <taxon>Vitrella</taxon>
    </lineage>
</organism>
<feature type="transmembrane region" description="Helical" evidence="2">
    <location>
        <begin position="49"/>
        <end position="72"/>
    </location>
</feature>
<gene>
    <name evidence="3" type="ORF">Vbra_2932</name>
</gene>
<keyword evidence="2" id="KW-0812">Transmembrane</keyword>
<name>A0A0G4EP71_VITBC</name>
<reference evidence="3 4" key="1">
    <citation type="submission" date="2014-11" db="EMBL/GenBank/DDBJ databases">
        <authorList>
            <person name="Zhu J."/>
            <person name="Qi W."/>
            <person name="Song R."/>
        </authorList>
    </citation>
    <scope>NUCLEOTIDE SEQUENCE [LARGE SCALE GENOMIC DNA]</scope>
</reference>
<dbReference type="AlphaFoldDB" id="A0A0G4EP71"/>
<evidence type="ECO:0000313" key="3">
    <source>
        <dbReference type="EMBL" id="CEL99224.1"/>
    </source>
</evidence>
<accession>A0A0G4EP71</accession>